<dbReference type="PROSITE" id="PS00622">
    <property type="entry name" value="HTH_LUXR_1"/>
    <property type="match status" value="1"/>
</dbReference>
<dbReference type="PANTHER" id="PTHR44688:SF16">
    <property type="entry name" value="DNA-BINDING TRANSCRIPTIONAL ACTIVATOR DEVR_DOSR"/>
    <property type="match status" value="1"/>
</dbReference>
<sequence>MVLLLSHDLHVLGQTPETHEYLRVLVPPGQGRPPIQASAYNVAVQLLAREDGVDPHPPYARVHLSDGLWLTLRAARMGSARPSERNIAVTIEEASPGERVAVFARAFGLGDREAEVLGRLVAGADTREVASRMFLSECTVQDHLKSVFAKTAVHSRRALLARALGT</sequence>
<evidence type="ECO:0000313" key="6">
    <source>
        <dbReference type="Proteomes" id="UP000572051"/>
    </source>
</evidence>
<dbReference type="Gene3D" id="1.10.10.10">
    <property type="entry name" value="Winged helix-like DNA-binding domain superfamily/Winged helix DNA-binding domain"/>
    <property type="match status" value="1"/>
</dbReference>
<dbReference type="Proteomes" id="UP000572051">
    <property type="component" value="Unassembled WGS sequence"/>
</dbReference>
<evidence type="ECO:0000256" key="3">
    <source>
        <dbReference type="ARBA" id="ARBA00023163"/>
    </source>
</evidence>
<evidence type="ECO:0000256" key="1">
    <source>
        <dbReference type="ARBA" id="ARBA00023015"/>
    </source>
</evidence>
<keyword evidence="3" id="KW-0804">Transcription</keyword>
<dbReference type="InterPro" id="IPR016032">
    <property type="entry name" value="Sig_transdc_resp-reg_C-effctor"/>
</dbReference>
<dbReference type="GO" id="GO:0006355">
    <property type="term" value="P:regulation of DNA-templated transcription"/>
    <property type="evidence" value="ECO:0007669"/>
    <property type="project" value="InterPro"/>
</dbReference>
<organism evidence="5 6">
    <name type="scientific">Nocardiopsis aegyptia</name>
    <dbReference type="NCBI Taxonomy" id="220378"/>
    <lineage>
        <taxon>Bacteria</taxon>
        <taxon>Bacillati</taxon>
        <taxon>Actinomycetota</taxon>
        <taxon>Actinomycetes</taxon>
        <taxon>Streptosporangiales</taxon>
        <taxon>Nocardiopsidaceae</taxon>
        <taxon>Nocardiopsis</taxon>
    </lineage>
</organism>
<keyword evidence="1" id="KW-0805">Transcription regulation</keyword>
<name>A0A7Z0ET69_9ACTN</name>
<dbReference type="PROSITE" id="PS50043">
    <property type="entry name" value="HTH_LUXR_2"/>
    <property type="match status" value="1"/>
</dbReference>
<evidence type="ECO:0000259" key="4">
    <source>
        <dbReference type="PROSITE" id="PS50043"/>
    </source>
</evidence>
<dbReference type="PRINTS" id="PR00038">
    <property type="entry name" value="HTHLUXR"/>
</dbReference>
<dbReference type="InterPro" id="IPR036388">
    <property type="entry name" value="WH-like_DNA-bd_sf"/>
</dbReference>
<accession>A0A7Z0ET69</accession>
<proteinExistence type="predicted"/>
<keyword evidence="6" id="KW-1185">Reference proteome</keyword>
<dbReference type="AlphaFoldDB" id="A0A7Z0ET69"/>
<dbReference type="GO" id="GO:0003677">
    <property type="term" value="F:DNA binding"/>
    <property type="evidence" value="ECO:0007669"/>
    <property type="project" value="UniProtKB-KW"/>
</dbReference>
<dbReference type="PANTHER" id="PTHR44688">
    <property type="entry name" value="DNA-BINDING TRANSCRIPTIONAL ACTIVATOR DEVR_DOSR"/>
    <property type="match status" value="1"/>
</dbReference>
<dbReference type="SMART" id="SM00421">
    <property type="entry name" value="HTH_LUXR"/>
    <property type="match status" value="1"/>
</dbReference>
<dbReference type="Pfam" id="PF00196">
    <property type="entry name" value="GerE"/>
    <property type="match status" value="1"/>
</dbReference>
<gene>
    <name evidence="5" type="ORF">HNR10_005731</name>
</gene>
<dbReference type="SUPFAM" id="SSF46894">
    <property type="entry name" value="C-terminal effector domain of the bipartite response regulators"/>
    <property type="match status" value="1"/>
</dbReference>
<dbReference type="InterPro" id="IPR000792">
    <property type="entry name" value="Tscrpt_reg_LuxR_C"/>
</dbReference>
<reference evidence="5 6" key="1">
    <citation type="submission" date="2020-07" db="EMBL/GenBank/DDBJ databases">
        <title>Sequencing the genomes of 1000 actinobacteria strains.</title>
        <authorList>
            <person name="Klenk H.-P."/>
        </authorList>
    </citation>
    <scope>NUCLEOTIDE SEQUENCE [LARGE SCALE GENOMIC DNA]</scope>
    <source>
        <strain evidence="5 6">DSM 44442</strain>
    </source>
</reference>
<feature type="domain" description="HTH luxR-type" evidence="4">
    <location>
        <begin position="102"/>
        <end position="166"/>
    </location>
</feature>
<comment type="caution">
    <text evidence="5">The sequence shown here is derived from an EMBL/GenBank/DDBJ whole genome shotgun (WGS) entry which is preliminary data.</text>
</comment>
<dbReference type="CDD" id="cd06170">
    <property type="entry name" value="LuxR_C_like"/>
    <property type="match status" value="1"/>
</dbReference>
<evidence type="ECO:0000313" key="5">
    <source>
        <dbReference type="EMBL" id="NYJ37850.1"/>
    </source>
</evidence>
<protein>
    <submittedName>
        <fullName evidence="5">DNA-binding CsgD family transcriptional regulator</fullName>
    </submittedName>
</protein>
<dbReference type="RefSeq" id="WP_312889447.1">
    <property type="nucleotide sequence ID" value="NZ_JACCFS010000001.1"/>
</dbReference>
<evidence type="ECO:0000256" key="2">
    <source>
        <dbReference type="ARBA" id="ARBA00023125"/>
    </source>
</evidence>
<keyword evidence="2 5" id="KW-0238">DNA-binding</keyword>
<dbReference type="EMBL" id="JACCFS010000001">
    <property type="protein sequence ID" value="NYJ37850.1"/>
    <property type="molecule type" value="Genomic_DNA"/>
</dbReference>